<evidence type="ECO:0000256" key="1">
    <source>
        <dbReference type="SAM" id="MobiDB-lite"/>
    </source>
</evidence>
<keyword evidence="4" id="KW-1185">Reference proteome</keyword>
<dbReference type="PANTHER" id="PTHR33893:SF14">
    <property type="entry name" value="INSULIN RELATED"/>
    <property type="match status" value="1"/>
</dbReference>
<dbReference type="PaxDb" id="6239-F52B11.6"/>
<dbReference type="PIR" id="T22483">
    <property type="entry name" value="T22483"/>
</dbReference>
<dbReference type="HOGENOM" id="CLU_1857070_0_0_1"/>
<organism evidence="3 4">
    <name type="scientific">Caenorhabditis elegans</name>
    <dbReference type="NCBI Taxonomy" id="6239"/>
    <lineage>
        <taxon>Eukaryota</taxon>
        <taxon>Metazoa</taxon>
        <taxon>Ecdysozoa</taxon>
        <taxon>Nematoda</taxon>
        <taxon>Chromadorea</taxon>
        <taxon>Rhabditida</taxon>
        <taxon>Rhabditina</taxon>
        <taxon>Rhabditomorpha</taxon>
        <taxon>Rhabditoidea</taxon>
        <taxon>Rhabditidae</taxon>
        <taxon>Peloderinae</taxon>
        <taxon>Caenorhabditis</taxon>
    </lineage>
</organism>
<keyword evidence="2" id="KW-0732">Signal</keyword>
<accession>Q9XUE8</accession>
<evidence type="ECO:0000313" key="3">
    <source>
        <dbReference type="EMBL" id="CAB05196.2"/>
    </source>
</evidence>
<dbReference type="KEGG" id="cel:CELE_F52B11.6"/>
<dbReference type="CTD" id="191692"/>
<dbReference type="PANTHER" id="PTHR33893">
    <property type="entry name" value="INSULIN RELATED-RELATED-RELATED"/>
    <property type="match status" value="1"/>
</dbReference>
<gene>
    <name evidence="3 5" type="primary">ins-34</name>
    <name evidence="3" type="ORF">CELE_F52B11.6</name>
    <name evidence="5" type="ORF">F52B11.6</name>
</gene>
<evidence type="ECO:0000313" key="4">
    <source>
        <dbReference type="Proteomes" id="UP000001940"/>
    </source>
</evidence>
<reference evidence="3 4" key="1">
    <citation type="journal article" date="1998" name="Science">
        <title>Genome sequence of the nematode C. elegans: a platform for investigating biology.</title>
        <authorList>
            <consortium name="The C. elegans sequencing consortium"/>
            <person name="Sulson J.E."/>
            <person name="Waterston R."/>
        </authorList>
    </citation>
    <scope>NUCLEOTIDE SEQUENCE [LARGE SCALE GENOMIC DNA]</scope>
    <source>
        <strain evidence="3 4">Bristol N2</strain>
    </source>
</reference>
<dbReference type="SMR" id="Q9XUE8"/>
<protein>
    <submittedName>
        <fullName evidence="3">INSulin related</fullName>
    </submittedName>
</protein>
<dbReference type="AlphaFoldDB" id="Q9XUE8"/>
<dbReference type="STRING" id="6239.F52B11.6.1"/>
<dbReference type="Bgee" id="WBGene00002117">
    <property type="expression patterns" value="Expressed in embryo and 3 other cell types or tissues"/>
</dbReference>
<name>Q9XUE8_CAEEL</name>
<feature type="chain" id="PRO_5004336927" evidence="2">
    <location>
        <begin position="23"/>
        <end position="138"/>
    </location>
</feature>
<dbReference type="InParanoid" id="Q9XUE8"/>
<dbReference type="EMBL" id="BX284604">
    <property type="protein sequence ID" value="CAB05196.2"/>
    <property type="molecule type" value="Genomic_DNA"/>
</dbReference>
<dbReference type="GeneID" id="191692"/>
<feature type="signal peptide" evidence="2">
    <location>
        <begin position="1"/>
        <end position="22"/>
    </location>
</feature>
<dbReference type="UCSC" id="F52B11.6">
    <property type="organism name" value="c. elegans"/>
</dbReference>
<proteinExistence type="predicted"/>
<feature type="region of interest" description="Disordered" evidence="1">
    <location>
        <begin position="36"/>
        <end position="68"/>
    </location>
</feature>
<dbReference type="RefSeq" id="NP_502702.2">
    <property type="nucleotide sequence ID" value="NM_070301.4"/>
</dbReference>
<feature type="compositionally biased region" description="Low complexity" evidence="1">
    <location>
        <begin position="48"/>
        <end position="68"/>
    </location>
</feature>
<evidence type="ECO:0000256" key="2">
    <source>
        <dbReference type="SAM" id="SignalP"/>
    </source>
</evidence>
<dbReference type="InterPro" id="IPR052335">
    <property type="entry name" value="Insulin-like_regulatory"/>
</dbReference>
<sequence length="138" mass="15089">MLHHKTLIIALLLTLFISGIDSLPFRKHNNHRHLKNQKAQQLKEEATEAPTPAPTTTKAPSGSATTTTTVKTTAAPLAQVNPQCLRRLTLLARGVCRQPCQPSDKPKTSAQQLLQLACSARRPTNEQIISYCCPEKSG</sequence>
<dbReference type="WormBase" id="F52B11.6">
    <property type="protein sequence ID" value="CE39736"/>
    <property type="gene ID" value="WBGene00002117"/>
    <property type="gene designation" value="ins-34"/>
</dbReference>
<dbReference type="AGR" id="WB:WBGene00002117"/>
<dbReference type="Proteomes" id="UP000001940">
    <property type="component" value="Chromosome IV"/>
</dbReference>
<evidence type="ECO:0000313" key="5">
    <source>
        <dbReference type="WormBase" id="F52B11.6"/>
    </source>
</evidence>